<evidence type="ECO:0000259" key="6">
    <source>
        <dbReference type="PROSITE" id="PS51736"/>
    </source>
</evidence>
<dbReference type="Gene3D" id="1.10.10.60">
    <property type="entry name" value="Homeodomain-like"/>
    <property type="match status" value="1"/>
</dbReference>
<organism evidence="7 8">
    <name type="scientific">Pseudaquabacterium terrae</name>
    <dbReference type="NCBI Taxonomy" id="2732868"/>
    <lineage>
        <taxon>Bacteria</taxon>
        <taxon>Pseudomonadati</taxon>
        <taxon>Pseudomonadota</taxon>
        <taxon>Betaproteobacteria</taxon>
        <taxon>Burkholderiales</taxon>
        <taxon>Sphaerotilaceae</taxon>
        <taxon>Pseudaquabacterium</taxon>
    </lineage>
</organism>
<evidence type="ECO:0000256" key="5">
    <source>
        <dbReference type="SAM" id="MobiDB-lite"/>
    </source>
</evidence>
<evidence type="ECO:0000256" key="2">
    <source>
        <dbReference type="ARBA" id="ARBA00022908"/>
    </source>
</evidence>
<evidence type="ECO:0000256" key="4">
    <source>
        <dbReference type="ARBA" id="ARBA00023172"/>
    </source>
</evidence>
<dbReference type="Proteomes" id="UP000737171">
    <property type="component" value="Unassembled WGS sequence"/>
</dbReference>
<evidence type="ECO:0000256" key="1">
    <source>
        <dbReference type="ARBA" id="ARBA00009913"/>
    </source>
</evidence>
<dbReference type="SUPFAM" id="SSF46689">
    <property type="entry name" value="Homeodomain-like"/>
    <property type="match status" value="1"/>
</dbReference>
<dbReference type="InterPro" id="IPR050639">
    <property type="entry name" value="SSR_resolvase"/>
</dbReference>
<dbReference type="InterPro" id="IPR009057">
    <property type="entry name" value="Homeodomain-like_sf"/>
</dbReference>
<dbReference type="InterPro" id="IPR006120">
    <property type="entry name" value="Resolvase_HTH_dom"/>
</dbReference>
<keyword evidence="4" id="KW-0233">DNA recombination</keyword>
<keyword evidence="2" id="KW-0229">DNA integration</keyword>
<dbReference type="InterPro" id="IPR036162">
    <property type="entry name" value="Resolvase-like_N_sf"/>
</dbReference>
<dbReference type="Gene3D" id="3.40.50.1390">
    <property type="entry name" value="Resolvase, N-terminal catalytic domain"/>
    <property type="match status" value="1"/>
</dbReference>
<dbReference type="Pfam" id="PF00239">
    <property type="entry name" value="Resolvase"/>
    <property type="match status" value="1"/>
</dbReference>
<feature type="region of interest" description="Disordered" evidence="5">
    <location>
        <begin position="137"/>
        <end position="156"/>
    </location>
</feature>
<protein>
    <submittedName>
        <fullName evidence="7">Recombinase family protein</fullName>
    </submittedName>
</protein>
<proteinExistence type="inferred from homology"/>
<dbReference type="SMART" id="SM00857">
    <property type="entry name" value="Resolvase"/>
    <property type="match status" value="1"/>
</dbReference>
<dbReference type="RefSeq" id="WP_173122277.1">
    <property type="nucleotide sequence ID" value="NZ_JABRWJ010000003.1"/>
</dbReference>
<dbReference type="SUPFAM" id="SSF53041">
    <property type="entry name" value="Resolvase-like"/>
    <property type="match status" value="1"/>
</dbReference>
<comment type="similarity">
    <text evidence="1">Belongs to the site-specific recombinase resolvase family.</text>
</comment>
<dbReference type="PANTHER" id="PTHR30461">
    <property type="entry name" value="DNA-INVERTASE FROM LAMBDOID PROPHAGE"/>
    <property type="match status" value="1"/>
</dbReference>
<feature type="domain" description="Resolvase/invertase-type recombinase catalytic" evidence="6">
    <location>
        <begin position="2"/>
        <end position="141"/>
    </location>
</feature>
<sequence length="188" mass="20476">MATFGYGRVSTDQQHTENQRIEIEQAGHQVDYWFEDRGVSGKVPAAQRPQFAAMLDKIRDGETLVVAKLDRLGRDAIDIMQVVRGLADRSIKTVVLALSGQDLTAPAGKLMLAMLSAVAEMERDLLVERTQAGLARAKAEGKRLGRPRKTSPQQHQEIRAALAAGATVAATARQYAVSRATIIAIRES</sequence>
<keyword evidence="3" id="KW-0238">DNA-binding</keyword>
<keyword evidence="8" id="KW-1185">Reference proteome</keyword>
<dbReference type="Pfam" id="PF02796">
    <property type="entry name" value="HTH_7"/>
    <property type="match status" value="1"/>
</dbReference>
<dbReference type="CDD" id="cd03768">
    <property type="entry name" value="SR_ResInv"/>
    <property type="match status" value="1"/>
</dbReference>
<evidence type="ECO:0000256" key="3">
    <source>
        <dbReference type="ARBA" id="ARBA00023125"/>
    </source>
</evidence>
<accession>A0ABX2EEV1</accession>
<dbReference type="PROSITE" id="PS51736">
    <property type="entry name" value="RECOMBINASES_3"/>
    <property type="match status" value="1"/>
</dbReference>
<reference evidence="7 8" key="1">
    <citation type="submission" date="2020-05" db="EMBL/GenBank/DDBJ databases">
        <title>Aquincola sp. isolate from soil.</title>
        <authorList>
            <person name="Han J."/>
            <person name="Kim D.-U."/>
        </authorList>
    </citation>
    <scope>NUCLEOTIDE SEQUENCE [LARGE SCALE GENOMIC DNA]</scope>
    <source>
        <strain evidence="7 8">S2</strain>
    </source>
</reference>
<dbReference type="PROSITE" id="PS00398">
    <property type="entry name" value="RECOMBINASES_2"/>
    <property type="match status" value="1"/>
</dbReference>
<dbReference type="PANTHER" id="PTHR30461:SF2">
    <property type="entry name" value="SERINE RECOMBINASE PINE-RELATED"/>
    <property type="match status" value="1"/>
</dbReference>
<comment type="caution">
    <text evidence="7">The sequence shown here is derived from an EMBL/GenBank/DDBJ whole genome shotgun (WGS) entry which is preliminary data.</text>
</comment>
<evidence type="ECO:0000313" key="7">
    <source>
        <dbReference type="EMBL" id="NRF67139.1"/>
    </source>
</evidence>
<dbReference type="InterPro" id="IPR006119">
    <property type="entry name" value="Resolv_N"/>
</dbReference>
<gene>
    <name evidence="7" type="ORF">HLB44_09110</name>
</gene>
<dbReference type="InterPro" id="IPR006118">
    <property type="entry name" value="Recombinase_CS"/>
</dbReference>
<evidence type="ECO:0000313" key="8">
    <source>
        <dbReference type="Proteomes" id="UP000737171"/>
    </source>
</evidence>
<dbReference type="EMBL" id="JABRWJ010000003">
    <property type="protein sequence ID" value="NRF67139.1"/>
    <property type="molecule type" value="Genomic_DNA"/>
</dbReference>
<name>A0ABX2EEV1_9BURK</name>